<gene>
    <name evidence="2" type="ORF">K788_00041305</name>
</gene>
<feature type="region of interest" description="Disordered" evidence="1">
    <location>
        <begin position="1"/>
        <end position="47"/>
    </location>
</feature>
<dbReference type="EMBL" id="CP012747">
    <property type="protein sequence ID" value="ALL67076.1"/>
    <property type="molecule type" value="Genomic_DNA"/>
</dbReference>
<sequence length="60" mass="6644">MSQHRHGSDDPQAGKRPSPLEPRSDSNADSNATPKAAPADDRYPRFSTADIEKMMRFGMI</sequence>
<feature type="compositionally biased region" description="Basic and acidic residues" evidence="1">
    <location>
        <begin position="1"/>
        <end position="13"/>
    </location>
</feature>
<dbReference type="KEGG" id="bcai:K788_00041305"/>
<dbReference type="Proteomes" id="UP000019146">
    <property type="component" value="Chromosome 2"/>
</dbReference>
<evidence type="ECO:0000256" key="1">
    <source>
        <dbReference type="SAM" id="MobiDB-lite"/>
    </source>
</evidence>
<feature type="compositionally biased region" description="Basic and acidic residues" evidence="1">
    <location>
        <begin position="38"/>
        <end position="47"/>
    </location>
</feature>
<evidence type="ECO:0000313" key="2">
    <source>
        <dbReference type="EMBL" id="ALL67076.1"/>
    </source>
</evidence>
<reference evidence="2 3" key="1">
    <citation type="journal article" date="2014" name="Genome Announc.">
        <title>Draft Genome Sequence of the Haloacid-Degrading Burkholderia caribensis Strain MBA4.</title>
        <authorList>
            <person name="Pan Y."/>
            <person name="Kong K.F."/>
            <person name="Tsang J.S."/>
        </authorList>
    </citation>
    <scope>NUCLEOTIDE SEQUENCE [LARGE SCALE GENOMIC DNA]</scope>
    <source>
        <strain evidence="2 3">MBA4</strain>
    </source>
</reference>
<name>A0A0P0REP1_9BURK</name>
<proteinExistence type="predicted"/>
<dbReference type="AlphaFoldDB" id="A0A0P0REP1"/>
<accession>A0A0P0REP1</accession>
<protein>
    <submittedName>
        <fullName evidence="2">Uncharacterized protein</fullName>
    </submittedName>
</protein>
<organism evidence="2 3">
    <name type="scientific">Paraburkholderia caribensis MBA4</name>
    <dbReference type="NCBI Taxonomy" id="1323664"/>
    <lineage>
        <taxon>Bacteria</taxon>
        <taxon>Pseudomonadati</taxon>
        <taxon>Pseudomonadota</taxon>
        <taxon>Betaproteobacteria</taxon>
        <taxon>Burkholderiales</taxon>
        <taxon>Burkholderiaceae</taxon>
        <taxon>Paraburkholderia</taxon>
    </lineage>
</organism>
<evidence type="ECO:0000313" key="3">
    <source>
        <dbReference type="Proteomes" id="UP000019146"/>
    </source>
</evidence>